<accession>A0A1A9F2K2</accession>
<protein>
    <recommendedName>
        <fullName evidence="1">Putative Flp pilus-assembly TadG-like N-terminal domain-containing protein</fullName>
    </recommendedName>
</protein>
<dbReference type="AlphaFoldDB" id="A0A1A9F2K2"/>
<organism evidence="2 3">
    <name type="scientific">Marinobacterium aestuarii</name>
    <dbReference type="NCBI Taxonomy" id="1821621"/>
    <lineage>
        <taxon>Bacteria</taxon>
        <taxon>Pseudomonadati</taxon>
        <taxon>Pseudomonadota</taxon>
        <taxon>Gammaproteobacteria</taxon>
        <taxon>Oceanospirillales</taxon>
        <taxon>Oceanospirillaceae</taxon>
        <taxon>Marinobacterium</taxon>
    </lineage>
</organism>
<name>A0A1A9F2K2_9GAMM</name>
<dbReference type="Proteomes" id="UP000078070">
    <property type="component" value="Chromosome"/>
</dbReference>
<reference evidence="2 3" key="2">
    <citation type="journal article" date="2018" name="Int. J. Syst. Evol. Microbiol.">
        <title>Marinobacterium aestuarii sp. nov., a benzene-degrading marine bacterium isolated from estuary sediment.</title>
        <authorList>
            <person name="Bae S.S."/>
            <person name="Jung J."/>
            <person name="Chung D."/>
            <person name="Baek K."/>
        </authorList>
    </citation>
    <scope>NUCLEOTIDE SEQUENCE [LARGE SCALE GENOMIC DNA]</scope>
    <source>
        <strain evidence="2 3">ST58-10</strain>
    </source>
</reference>
<evidence type="ECO:0000313" key="2">
    <source>
        <dbReference type="EMBL" id="ANG64534.1"/>
    </source>
</evidence>
<dbReference type="InterPro" id="IPR028087">
    <property type="entry name" value="Tad_N"/>
</dbReference>
<evidence type="ECO:0000313" key="3">
    <source>
        <dbReference type="Proteomes" id="UP000078070"/>
    </source>
</evidence>
<reference evidence="3" key="1">
    <citation type="submission" date="2016-05" db="EMBL/GenBank/DDBJ databases">
        <authorList>
            <person name="Baek K."/>
            <person name="Yang S.-J."/>
        </authorList>
    </citation>
    <scope>NUCLEOTIDE SEQUENCE [LARGE SCALE GENOMIC DNA]</scope>
    <source>
        <strain evidence="3">ST58-10</strain>
    </source>
</reference>
<feature type="domain" description="Putative Flp pilus-assembly TadG-like N-terminal" evidence="1">
    <location>
        <begin position="8"/>
        <end position="51"/>
    </location>
</feature>
<keyword evidence="3" id="KW-1185">Reference proteome</keyword>
<sequence>MYRRTQKGAIGLSAVLLLLSVVMLAAVVIDTARLFFAQRELQTQADLAALAMSRGVCYVDGVNARAALEAEAQANLVLNGFDLEQGSAAFTYGGVGIEDSHWTLDTEGVDYQPGARVSLTRALPASLVAGGLWGGQVQLGASAAVYKRMAVGFGIGSGLLDVDLTNSLLGALLGGELNVLSYNGLASSRLSLGSLLAAMDANGLLAADLAVGTVDEALASNIALADLVEASIDALNAQGTADVEAIDALTELENVARVGGLSLTLSDLLRLSTATDEGMGGEIERAALATEINLYGLVSGAVMASNQNHFIEVPGLDVDLGIAGLSVGLTIIEPPQYTFGLLPAAADDDWVAQVETAQVELDVKAALLPGGLSLGIPLLLNLSLNPGTLGIHVDVAKARTRLLDAPVCNWSAPQLQLEFETAPSVANLTVGDDPEPEIEASVNVLGLFGSLLTVGIDIEASVPESSQSSIEHSFTLGGEALPSDPPERVNAPLGKTLDATLDEMTLDLNVILLDGALNSLLGLSLDYVLDEVLGLVKEPVLDVAKPLVVTLVGDVVEPLLQALGITVGYADVIVESVDMGKSNLIE</sequence>
<gene>
    <name evidence="2" type="ORF">A8C75_20040</name>
</gene>
<evidence type="ECO:0000259" key="1">
    <source>
        <dbReference type="Pfam" id="PF13400"/>
    </source>
</evidence>
<dbReference type="STRING" id="1821621.A8C75_20040"/>
<dbReference type="EMBL" id="CP015839">
    <property type="protein sequence ID" value="ANG64534.1"/>
    <property type="molecule type" value="Genomic_DNA"/>
</dbReference>
<dbReference type="KEGG" id="mars:A8C75_20040"/>
<proteinExistence type="predicted"/>
<dbReference type="Pfam" id="PF13400">
    <property type="entry name" value="Tad"/>
    <property type="match status" value="1"/>
</dbReference>